<dbReference type="AlphaFoldDB" id="S7MSA9"/>
<organism evidence="2 3">
    <name type="scientific">Myotis brandtii</name>
    <name type="common">Brandt's bat</name>
    <dbReference type="NCBI Taxonomy" id="109478"/>
    <lineage>
        <taxon>Eukaryota</taxon>
        <taxon>Metazoa</taxon>
        <taxon>Chordata</taxon>
        <taxon>Craniata</taxon>
        <taxon>Vertebrata</taxon>
        <taxon>Euteleostomi</taxon>
        <taxon>Mammalia</taxon>
        <taxon>Eutheria</taxon>
        <taxon>Laurasiatheria</taxon>
        <taxon>Chiroptera</taxon>
        <taxon>Yangochiroptera</taxon>
        <taxon>Vespertilionidae</taxon>
        <taxon>Myotis</taxon>
    </lineage>
</organism>
<sequence>MPTLDQPGSEDGWTPAQAGLPEPPRCPRILGCIKPSKNYNSQRAPLWPCHAVSCSS</sequence>
<protein>
    <submittedName>
        <fullName evidence="2">Uncharacterized protein</fullName>
    </submittedName>
</protein>
<keyword evidence="3" id="KW-1185">Reference proteome</keyword>
<feature type="region of interest" description="Disordered" evidence="1">
    <location>
        <begin position="1"/>
        <end position="24"/>
    </location>
</feature>
<gene>
    <name evidence="2" type="ORF">D623_10032522</name>
</gene>
<evidence type="ECO:0000313" key="2">
    <source>
        <dbReference type="EMBL" id="EPQ07334.1"/>
    </source>
</evidence>
<dbReference type="Proteomes" id="UP000052978">
    <property type="component" value="Unassembled WGS sequence"/>
</dbReference>
<name>S7MSA9_MYOBR</name>
<proteinExistence type="predicted"/>
<dbReference type="EMBL" id="KE162186">
    <property type="protein sequence ID" value="EPQ07334.1"/>
    <property type="molecule type" value="Genomic_DNA"/>
</dbReference>
<accession>S7MSA9</accession>
<evidence type="ECO:0000313" key="3">
    <source>
        <dbReference type="Proteomes" id="UP000052978"/>
    </source>
</evidence>
<evidence type="ECO:0000256" key="1">
    <source>
        <dbReference type="SAM" id="MobiDB-lite"/>
    </source>
</evidence>
<reference evidence="2 3" key="1">
    <citation type="journal article" date="2013" name="Nat. Commun.">
        <title>Genome analysis reveals insights into physiology and longevity of the Brandt's bat Myotis brandtii.</title>
        <authorList>
            <person name="Seim I."/>
            <person name="Fang X."/>
            <person name="Xiong Z."/>
            <person name="Lobanov A.V."/>
            <person name="Huang Z."/>
            <person name="Ma S."/>
            <person name="Feng Y."/>
            <person name="Turanov A.A."/>
            <person name="Zhu Y."/>
            <person name="Lenz T.L."/>
            <person name="Gerashchenko M.V."/>
            <person name="Fan D."/>
            <person name="Hee Yim S."/>
            <person name="Yao X."/>
            <person name="Jordan D."/>
            <person name="Xiong Y."/>
            <person name="Ma Y."/>
            <person name="Lyapunov A.N."/>
            <person name="Chen G."/>
            <person name="Kulakova O.I."/>
            <person name="Sun Y."/>
            <person name="Lee S.G."/>
            <person name="Bronson R.T."/>
            <person name="Moskalev A.A."/>
            <person name="Sunyaev S.R."/>
            <person name="Zhang G."/>
            <person name="Krogh A."/>
            <person name="Wang J."/>
            <person name="Gladyshev V.N."/>
        </authorList>
    </citation>
    <scope>NUCLEOTIDE SEQUENCE [LARGE SCALE GENOMIC DNA]</scope>
</reference>